<feature type="compositionally biased region" description="Low complexity" evidence="1">
    <location>
        <begin position="156"/>
        <end position="169"/>
    </location>
</feature>
<evidence type="ECO:0000313" key="4">
    <source>
        <dbReference type="Proteomes" id="UP000481339"/>
    </source>
</evidence>
<dbReference type="RefSeq" id="WP_158036695.1">
    <property type="nucleotide sequence ID" value="NZ_BAAAZV010000002.1"/>
</dbReference>
<comment type="caution">
    <text evidence="3">The sequence shown here is derived from an EMBL/GenBank/DDBJ whole genome shotgun (WGS) entry which is preliminary data.</text>
</comment>
<dbReference type="OrthoDB" id="5123815at2"/>
<evidence type="ECO:0000313" key="3">
    <source>
        <dbReference type="EMBL" id="KAB1631524.1"/>
    </source>
</evidence>
<dbReference type="EMBL" id="WBKA01000006">
    <property type="protein sequence ID" value="KAB1631524.1"/>
    <property type="molecule type" value="Genomic_DNA"/>
</dbReference>
<keyword evidence="2" id="KW-0812">Transmembrane</keyword>
<evidence type="ECO:0000256" key="1">
    <source>
        <dbReference type="SAM" id="MobiDB-lite"/>
    </source>
</evidence>
<dbReference type="InterPro" id="IPR021517">
    <property type="entry name" value="DUF3180"/>
</dbReference>
<feature type="transmembrane region" description="Helical" evidence="2">
    <location>
        <begin position="98"/>
        <end position="116"/>
    </location>
</feature>
<organism evidence="3 4">
    <name type="scientific">Pseudoclavibacter caeni</name>
    <dbReference type="NCBI Taxonomy" id="908846"/>
    <lineage>
        <taxon>Bacteria</taxon>
        <taxon>Bacillati</taxon>
        <taxon>Actinomycetota</taxon>
        <taxon>Actinomycetes</taxon>
        <taxon>Micrococcales</taxon>
        <taxon>Microbacteriaceae</taxon>
        <taxon>Pseudoclavibacter</taxon>
    </lineage>
</organism>
<sequence>MSRTRIPALVVIVLLFTGVGWALQATLARLGAPAIVPPWTFAGVLVAIGVIVLALAWRVRSRTHRRDRERREHGRAETEPVDPFFATRVLLLAKASSVTAAVLAGTVLGLLVHALLPPATPVQAVIAPEGGSLVAAIVLGVCGLVAELWCRVPPSDDGQAPAGSGAGPANTGDATAEGGAARSVRPARRETASGRGADRGGR</sequence>
<keyword evidence="2" id="KW-1133">Transmembrane helix</keyword>
<gene>
    <name evidence="3" type="ORF">F8O02_07850</name>
</gene>
<protein>
    <submittedName>
        <fullName evidence="3">DUF3180 domain-containing protein</fullName>
    </submittedName>
</protein>
<feature type="region of interest" description="Disordered" evidence="1">
    <location>
        <begin position="156"/>
        <end position="202"/>
    </location>
</feature>
<feature type="transmembrane region" description="Helical" evidence="2">
    <location>
        <begin position="38"/>
        <end position="59"/>
    </location>
</feature>
<dbReference type="AlphaFoldDB" id="A0A7C8BQS1"/>
<accession>A0A7C8BQS1</accession>
<keyword evidence="2" id="KW-0472">Membrane</keyword>
<dbReference type="Pfam" id="PF11377">
    <property type="entry name" value="DUF3180"/>
    <property type="match status" value="1"/>
</dbReference>
<name>A0A7C8BQS1_9MICO</name>
<keyword evidence="4" id="KW-1185">Reference proteome</keyword>
<feature type="transmembrane region" description="Helical" evidence="2">
    <location>
        <begin position="131"/>
        <end position="150"/>
    </location>
</feature>
<evidence type="ECO:0000256" key="2">
    <source>
        <dbReference type="SAM" id="Phobius"/>
    </source>
</evidence>
<proteinExistence type="predicted"/>
<dbReference type="Proteomes" id="UP000481339">
    <property type="component" value="Unassembled WGS sequence"/>
</dbReference>
<feature type="compositionally biased region" description="Basic and acidic residues" evidence="1">
    <location>
        <begin position="187"/>
        <end position="202"/>
    </location>
</feature>
<reference evidence="3 4" key="1">
    <citation type="submission" date="2019-09" db="EMBL/GenBank/DDBJ databases">
        <title>Phylogeny of genus Pseudoclavibacter and closely related genus.</title>
        <authorList>
            <person name="Li Y."/>
        </authorList>
    </citation>
    <scope>NUCLEOTIDE SEQUENCE [LARGE SCALE GENOMIC DNA]</scope>
    <source>
        <strain evidence="3 4">JCM 16921</strain>
    </source>
</reference>